<reference evidence="2 3" key="1">
    <citation type="journal article" date="2016" name="Nat. Commun.">
        <title>Thousands of microbial genomes shed light on interconnected biogeochemical processes in an aquifer system.</title>
        <authorList>
            <person name="Anantharaman K."/>
            <person name="Brown C.T."/>
            <person name="Hug L.A."/>
            <person name="Sharon I."/>
            <person name="Castelle C.J."/>
            <person name="Probst A.J."/>
            <person name="Thomas B.C."/>
            <person name="Singh A."/>
            <person name="Wilkins M.J."/>
            <person name="Karaoz U."/>
            <person name="Brodie E.L."/>
            <person name="Williams K.H."/>
            <person name="Hubbard S.S."/>
            <person name="Banfield J.F."/>
        </authorList>
    </citation>
    <scope>NUCLEOTIDE SEQUENCE [LARGE SCALE GENOMIC DNA]</scope>
    <source>
        <strain evidence="3">RIFCSPLOWO2_12_FULL_64_10</strain>
    </source>
</reference>
<evidence type="ECO:0000313" key="2">
    <source>
        <dbReference type="EMBL" id="OGG55517.1"/>
    </source>
</evidence>
<gene>
    <name evidence="2" type="ORF">A3F84_29725</name>
</gene>
<dbReference type="Proteomes" id="UP000178606">
    <property type="component" value="Unassembled WGS sequence"/>
</dbReference>
<name>A0A1F6D2D3_HANXR</name>
<evidence type="ECO:0000313" key="3">
    <source>
        <dbReference type="Proteomes" id="UP000178606"/>
    </source>
</evidence>
<dbReference type="InterPro" id="IPR031329">
    <property type="entry name" value="NEUT/ALK_ceramidase_N"/>
</dbReference>
<dbReference type="Pfam" id="PF04734">
    <property type="entry name" value="Ceramidase_alk"/>
    <property type="match status" value="1"/>
</dbReference>
<accession>A0A1F6D2D3</accession>
<evidence type="ECO:0000259" key="1">
    <source>
        <dbReference type="Pfam" id="PF04734"/>
    </source>
</evidence>
<protein>
    <recommendedName>
        <fullName evidence="1">Neutral/alkaline non-lysosomal ceramidase N-terminal domain-containing protein</fullName>
    </recommendedName>
</protein>
<sequence>MKAGVSSVCITPNRPIWMAGFGARDKRSEGKYQDLFVKALALQDKEGQRAVVVTADFIGYIRELSEPVLQQVKERYGLQPSQVLLNASHTHCGPVIGERDYYPEWDPEYAQGLVAKTVEAIGRALDNLEEARLWQGRGSCTLGVNRRRPLPDDPARVNLALLPNPQGPTDPDVPVLKVARPDGSVKAALFLYACHPTTMGGYLLGGDYPGFAQQFLEAEIKGANALFLQGCGGDVKTRNVGADGRFKSGPLEVVEGFGRELAQAVLTTLAGALTELDGDIAVRLGALDLPVQGLPPRAELEARAHSDDWRSQKARKVLETLDAGRELPRSHPHTAQVIAVGEALTLIGLSGEMCVDYALRLKRELGGGIWVSGYCHDVSAYIPSARMIPQGGYEVERWLAGSDLPAPFVPAIEDMIVGKVHEMARA</sequence>
<proteinExistence type="predicted"/>
<feature type="domain" description="Neutral/alkaline non-lysosomal ceramidase N-terminal" evidence="1">
    <location>
        <begin position="12"/>
        <end position="225"/>
    </location>
</feature>
<organism evidence="2 3">
    <name type="scientific">Handelsmanbacteria sp. (strain RIFCSPLOWO2_12_FULL_64_10)</name>
    <dbReference type="NCBI Taxonomy" id="1817868"/>
    <lineage>
        <taxon>Bacteria</taxon>
        <taxon>Candidatus Handelsmaniibacteriota</taxon>
    </lineage>
</organism>
<dbReference type="AlphaFoldDB" id="A0A1F6D2D3"/>
<dbReference type="EMBL" id="MFKF01000074">
    <property type="protein sequence ID" value="OGG55517.1"/>
    <property type="molecule type" value="Genomic_DNA"/>
</dbReference>
<comment type="caution">
    <text evidence="2">The sequence shown here is derived from an EMBL/GenBank/DDBJ whole genome shotgun (WGS) entry which is preliminary data.</text>
</comment>